<comment type="caution">
    <text evidence="3">The sequence shown here is derived from an EMBL/GenBank/DDBJ whole genome shotgun (WGS) entry which is preliminary data.</text>
</comment>
<dbReference type="Gene3D" id="3.30.70.100">
    <property type="match status" value="1"/>
</dbReference>
<dbReference type="SUPFAM" id="SSF55008">
    <property type="entry name" value="HMA, heavy metal-associated domain"/>
    <property type="match status" value="1"/>
</dbReference>
<gene>
    <name evidence="3" type="ORF">GB883_00090</name>
</gene>
<protein>
    <recommendedName>
        <fullName evidence="2">HMA domain-containing protein</fullName>
    </recommendedName>
</protein>
<organism evidence="3 4">
    <name type="scientific">Georgenia thermotolerans</name>
    <dbReference type="NCBI Taxonomy" id="527326"/>
    <lineage>
        <taxon>Bacteria</taxon>
        <taxon>Bacillati</taxon>
        <taxon>Actinomycetota</taxon>
        <taxon>Actinomycetes</taxon>
        <taxon>Micrococcales</taxon>
        <taxon>Bogoriellaceae</taxon>
        <taxon>Georgenia</taxon>
    </lineage>
</organism>
<evidence type="ECO:0000256" key="1">
    <source>
        <dbReference type="SAM" id="MobiDB-lite"/>
    </source>
</evidence>
<feature type="domain" description="HMA" evidence="2">
    <location>
        <begin position="57"/>
        <end position="112"/>
    </location>
</feature>
<dbReference type="Proteomes" id="UP000451860">
    <property type="component" value="Unassembled WGS sequence"/>
</dbReference>
<name>A0A7J5UUV3_9MICO</name>
<proteinExistence type="predicted"/>
<reference evidence="3 4" key="1">
    <citation type="submission" date="2019-10" db="EMBL/GenBank/DDBJ databases">
        <title>Georgenia wutianyii sp. nov. and Georgenia yuyongxinii sp. nov. isolated from plateau pika (Ochotona curzoniae) in the Qinghai-Tibet plateau of China.</title>
        <authorList>
            <person name="Tian Z."/>
        </authorList>
    </citation>
    <scope>NUCLEOTIDE SEQUENCE [LARGE SCALE GENOMIC DNA]</scope>
    <source>
        <strain evidence="3 4">DSM 21501</strain>
    </source>
</reference>
<dbReference type="InterPro" id="IPR006121">
    <property type="entry name" value="HMA_dom"/>
</dbReference>
<dbReference type="AlphaFoldDB" id="A0A7J5UUV3"/>
<evidence type="ECO:0000313" key="3">
    <source>
        <dbReference type="EMBL" id="KAE8766079.1"/>
    </source>
</evidence>
<evidence type="ECO:0000313" key="4">
    <source>
        <dbReference type="Proteomes" id="UP000451860"/>
    </source>
</evidence>
<dbReference type="EMBL" id="WHJE01000001">
    <property type="protein sequence ID" value="KAE8766079.1"/>
    <property type="molecule type" value="Genomic_DNA"/>
</dbReference>
<feature type="compositionally biased region" description="Low complexity" evidence="1">
    <location>
        <begin position="1"/>
        <end position="15"/>
    </location>
</feature>
<feature type="region of interest" description="Disordered" evidence="1">
    <location>
        <begin position="1"/>
        <end position="47"/>
    </location>
</feature>
<keyword evidence="4" id="KW-1185">Reference proteome</keyword>
<dbReference type="Pfam" id="PF00403">
    <property type="entry name" value="HMA"/>
    <property type="match status" value="1"/>
</dbReference>
<accession>A0A7J5UUV3</accession>
<evidence type="ECO:0000259" key="2">
    <source>
        <dbReference type="Pfam" id="PF00403"/>
    </source>
</evidence>
<dbReference type="InterPro" id="IPR036163">
    <property type="entry name" value="HMA_dom_sf"/>
</dbReference>
<dbReference type="GO" id="GO:0046872">
    <property type="term" value="F:metal ion binding"/>
    <property type="evidence" value="ECO:0007669"/>
    <property type="project" value="InterPro"/>
</dbReference>
<sequence>MRWCPPRGAGAAAPRTRQFPRRDPGVPGGNLVVSREPPQEPPMMMRHTPRSFVGSTTFHVPAMTDRSRAAALTAAIAGITGIAAVEADPATGCVAVTTELPVDRADVAAAIDAVAATFES</sequence>